<evidence type="ECO:0000256" key="1">
    <source>
        <dbReference type="ARBA" id="ARBA00004651"/>
    </source>
</evidence>
<feature type="transmembrane region" description="Helical" evidence="7">
    <location>
        <begin position="92"/>
        <end position="111"/>
    </location>
</feature>
<dbReference type="InterPro" id="IPR005115">
    <property type="entry name" value="Gly_transporter"/>
</dbReference>
<dbReference type="Pfam" id="PF03458">
    <property type="entry name" value="Gly_transporter"/>
    <property type="match status" value="2"/>
</dbReference>
<evidence type="ECO:0000313" key="9">
    <source>
        <dbReference type="EMBL" id="MCV9387790.1"/>
    </source>
</evidence>
<keyword evidence="10" id="KW-1185">Reference proteome</keyword>
<feature type="domain" description="Glycine transporter" evidence="8">
    <location>
        <begin position="93"/>
        <end position="165"/>
    </location>
</feature>
<comment type="subcellular location">
    <subcellularLocation>
        <location evidence="1">Cell membrane</location>
        <topology evidence="1">Multi-pass membrane protein</topology>
    </subcellularLocation>
</comment>
<dbReference type="PANTHER" id="PTHR30506">
    <property type="entry name" value="INNER MEMBRANE PROTEIN"/>
    <property type="match status" value="1"/>
</dbReference>
<evidence type="ECO:0000256" key="7">
    <source>
        <dbReference type="SAM" id="Phobius"/>
    </source>
</evidence>
<comment type="similarity">
    <text evidence="2">Belongs to the UPF0126 family.</text>
</comment>
<dbReference type="Proteomes" id="UP001300692">
    <property type="component" value="Unassembled WGS sequence"/>
</dbReference>
<gene>
    <name evidence="9" type="ORF">N7U62_13995</name>
</gene>
<organism evidence="9 10">
    <name type="scientific">Reichenbachiella ulvae</name>
    <dbReference type="NCBI Taxonomy" id="2980104"/>
    <lineage>
        <taxon>Bacteria</taxon>
        <taxon>Pseudomonadati</taxon>
        <taxon>Bacteroidota</taxon>
        <taxon>Cytophagia</taxon>
        <taxon>Cytophagales</taxon>
        <taxon>Reichenbachiellaceae</taxon>
        <taxon>Reichenbachiella</taxon>
    </lineage>
</organism>
<feature type="domain" description="Glycine transporter" evidence="8">
    <location>
        <begin position="7"/>
        <end position="81"/>
    </location>
</feature>
<dbReference type="PANTHER" id="PTHR30506:SF3">
    <property type="entry name" value="UPF0126 INNER MEMBRANE PROTEIN YADS-RELATED"/>
    <property type="match status" value="1"/>
</dbReference>
<reference evidence="9 10" key="1">
    <citation type="submission" date="2022-10" db="EMBL/GenBank/DDBJ databases">
        <title>Comparative genomics and taxonomic characterization of three novel marine species of genus Reichenbachiella exhibiting antioxidant and polysaccharide degradation activities.</title>
        <authorList>
            <person name="Muhammad N."/>
            <person name="Lee Y.-J."/>
            <person name="Ko J."/>
            <person name="Kim S.-G."/>
        </authorList>
    </citation>
    <scope>NUCLEOTIDE SEQUENCE [LARGE SCALE GENOMIC DNA]</scope>
    <source>
        <strain evidence="9 10">ABR2-5</strain>
    </source>
</reference>
<dbReference type="EMBL" id="JAOYOD010000001">
    <property type="protein sequence ID" value="MCV9387790.1"/>
    <property type="molecule type" value="Genomic_DNA"/>
</dbReference>
<feature type="transmembrane region" description="Helical" evidence="7">
    <location>
        <begin position="150"/>
        <end position="170"/>
    </location>
</feature>
<feature type="transmembrane region" description="Helical" evidence="7">
    <location>
        <begin position="6"/>
        <end position="24"/>
    </location>
</feature>
<proteinExistence type="inferred from homology"/>
<evidence type="ECO:0000313" key="10">
    <source>
        <dbReference type="Proteomes" id="UP001300692"/>
    </source>
</evidence>
<feature type="transmembrane region" description="Helical" evidence="7">
    <location>
        <begin position="31"/>
        <end position="52"/>
    </location>
</feature>
<evidence type="ECO:0000256" key="6">
    <source>
        <dbReference type="ARBA" id="ARBA00023136"/>
    </source>
</evidence>
<dbReference type="RefSeq" id="WP_264138608.1">
    <property type="nucleotide sequence ID" value="NZ_JAOYOD010000001.1"/>
</dbReference>
<name>A0ABT3CVR3_9BACT</name>
<evidence type="ECO:0000256" key="4">
    <source>
        <dbReference type="ARBA" id="ARBA00022692"/>
    </source>
</evidence>
<protein>
    <submittedName>
        <fullName evidence="9">Trimeric intracellular cation channel family protein</fullName>
    </submittedName>
</protein>
<keyword evidence="5 7" id="KW-1133">Transmembrane helix</keyword>
<accession>A0ABT3CVR3</accession>
<feature type="transmembrane region" description="Helical" evidence="7">
    <location>
        <begin position="176"/>
        <end position="195"/>
    </location>
</feature>
<comment type="caution">
    <text evidence="9">The sequence shown here is derived from an EMBL/GenBank/DDBJ whole genome shotgun (WGS) entry which is preliminary data.</text>
</comment>
<keyword evidence="4 7" id="KW-0812">Transmembrane</keyword>
<feature type="transmembrane region" description="Helical" evidence="7">
    <location>
        <begin position="64"/>
        <end position="80"/>
    </location>
</feature>
<sequence length="201" mass="22105">MWELIYILNLVGTVVFAISGALTASDYEMDGFGAVVIAFITALGGGTIRDLLLDSHPVGWMGDTNYLYAVLLAVLLSYLFKRWIVSLRRTMFLFDTIGIGLFAVLGTQKALGFEMSYSIAMMMGVVSAVFGGVIRDILVGRVPLIFRKEIYATACLAGAALYLILIQFSLPDYLTLIIPIVCIMIIRLLAVKYEWSLPGIK</sequence>
<keyword evidence="3" id="KW-1003">Cell membrane</keyword>
<feature type="transmembrane region" description="Helical" evidence="7">
    <location>
        <begin position="117"/>
        <end position="138"/>
    </location>
</feature>
<evidence type="ECO:0000256" key="3">
    <source>
        <dbReference type="ARBA" id="ARBA00022475"/>
    </source>
</evidence>
<keyword evidence="6 7" id="KW-0472">Membrane</keyword>
<evidence type="ECO:0000256" key="5">
    <source>
        <dbReference type="ARBA" id="ARBA00022989"/>
    </source>
</evidence>
<evidence type="ECO:0000256" key="2">
    <source>
        <dbReference type="ARBA" id="ARBA00008193"/>
    </source>
</evidence>
<evidence type="ECO:0000259" key="8">
    <source>
        <dbReference type="Pfam" id="PF03458"/>
    </source>
</evidence>